<keyword evidence="2" id="KW-1185">Reference proteome</keyword>
<proteinExistence type="predicted"/>
<evidence type="ECO:0000313" key="2">
    <source>
        <dbReference type="Proteomes" id="UP000257109"/>
    </source>
</evidence>
<protein>
    <submittedName>
        <fullName evidence="1">Uncharacterized protein</fullName>
    </submittedName>
</protein>
<name>A0A371HH51_MUCPR</name>
<sequence length="60" mass="6988">MAEQREEELVREAVDIQAFWGQPFSEEIDRTPILANFRELVVDPFDSTQDPLAHLQAFQI</sequence>
<comment type="caution">
    <text evidence="1">The sequence shown here is derived from an EMBL/GenBank/DDBJ whole genome shotgun (WGS) entry which is preliminary data.</text>
</comment>
<accession>A0A371HH51</accession>
<dbReference type="OrthoDB" id="1740536at2759"/>
<dbReference type="AlphaFoldDB" id="A0A371HH51"/>
<gene>
    <name evidence="1" type="ORF">CR513_14437</name>
</gene>
<feature type="non-terminal residue" evidence="1">
    <location>
        <position position="1"/>
    </location>
</feature>
<organism evidence="1 2">
    <name type="scientific">Mucuna pruriens</name>
    <name type="common">Velvet bean</name>
    <name type="synonym">Dolichos pruriens</name>
    <dbReference type="NCBI Taxonomy" id="157652"/>
    <lineage>
        <taxon>Eukaryota</taxon>
        <taxon>Viridiplantae</taxon>
        <taxon>Streptophyta</taxon>
        <taxon>Embryophyta</taxon>
        <taxon>Tracheophyta</taxon>
        <taxon>Spermatophyta</taxon>
        <taxon>Magnoliopsida</taxon>
        <taxon>eudicotyledons</taxon>
        <taxon>Gunneridae</taxon>
        <taxon>Pentapetalae</taxon>
        <taxon>rosids</taxon>
        <taxon>fabids</taxon>
        <taxon>Fabales</taxon>
        <taxon>Fabaceae</taxon>
        <taxon>Papilionoideae</taxon>
        <taxon>50 kb inversion clade</taxon>
        <taxon>NPAAA clade</taxon>
        <taxon>indigoferoid/millettioid clade</taxon>
        <taxon>Phaseoleae</taxon>
        <taxon>Mucuna</taxon>
    </lineage>
</organism>
<dbReference type="Proteomes" id="UP000257109">
    <property type="component" value="Unassembled WGS sequence"/>
</dbReference>
<evidence type="ECO:0000313" key="1">
    <source>
        <dbReference type="EMBL" id="RDY02137.1"/>
    </source>
</evidence>
<dbReference type="EMBL" id="QJKJ01002597">
    <property type="protein sequence ID" value="RDY02137.1"/>
    <property type="molecule type" value="Genomic_DNA"/>
</dbReference>
<reference evidence="1" key="1">
    <citation type="submission" date="2018-05" db="EMBL/GenBank/DDBJ databases">
        <title>Draft genome of Mucuna pruriens seed.</title>
        <authorList>
            <person name="Nnadi N.E."/>
            <person name="Vos R."/>
            <person name="Hasami M.H."/>
            <person name="Devisetty U.K."/>
            <person name="Aguiy J.C."/>
        </authorList>
    </citation>
    <scope>NUCLEOTIDE SEQUENCE [LARGE SCALE GENOMIC DNA]</scope>
    <source>
        <strain evidence="1">JCA_2017</strain>
    </source>
</reference>